<gene>
    <name evidence="1" type="ORF">RhiirC2_752847</name>
</gene>
<proteinExistence type="predicted"/>
<sequence length="66" mass="8050">MGVYNDKKLFINCMKEYIMKPKRVKYLAIFDGLDLFWFKTVVNEFKLHNIIVHEYCDLYITAYDFV</sequence>
<protein>
    <submittedName>
        <fullName evidence="1">Uncharacterized protein</fullName>
    </submittedName>
</protein>
<comment type="caution">
    <text evidence="1">The sequence shown here is derived from an EMBL/GenBank/DDBJ whole genome shotgun (WGS) entry which is preliminary data.</text>
</comment>
<dbReference type="EMBL" id="LLXL01001041">
    <property type="protein sequence ID" value="PKK66831.1"/>
    <property type="molecule type" value="Genomic_DNA"/>
</dbReference>
<dbReference type="AlphaFoldDB" id="A0A2N1MYW3"/>
<organism evidence="1 2">
    <name type="scientific">Rhizophagus irregularis</name>
    <dbReference type="NCBI Taxonomy" id="588596"/>
    <lineage>
        <taxon>Eukaryota</taxon>
        <taxon>Fungi</taxon>
        <taxon>Fungi incertae sedis</taxon>
        <taxon>Mucoromycota</taxon>
        <taxon>Glomeromycotina</taxon>
        <taxon>Glomeromycetes</taxon>
        <taxon>Glomerales</taxon>
        <taxon>Glomeraceae</taxon>
        <taxon>Rhizophagus</taxon>
    </lineage>
</organism>
<accession>A0A2N1MYW3</accession>
<reference evidence="1 2" key="1">
    <citation type="submission" date="2016-04" db="EMBL/GenBank/DDBJ databases">
        <title>Genome analyses suggest a sexual origin of heterokaryosis in a supposedly ancient asexual fungus.</title>
        <authorList>
            <person name="Ropars J."/>
            <person name="Sedzielewska K."/>
            <person name="Noel J."/>
            <person name="Charron P."/>
            <person name="Farinelli L."/>
            <person name="Marton T."/>
            <person name="Kruger M."/>
            <person name="Pelin A."/>
            <person name="Brachmann A."/>
            <person name="Corradi N."/>
        </authorList>
    </citation>
    <scope>NUCLEOTIDE SEQUENCE [LARGE SCALE GENOMIC DNA]</scope>
    <source>
        <strain evidence="1 2">C2</strain>
    </source>
</reference>
<name>A0A2N1MYW3_9GLOM</name>
<dbReference type="Proteomes" id="UP000233469">
    <property type="component" value="Unassembled WGS sequence"/>
</dbReference>
<evidence type="ECO:0000313" key="2">
    <source>
        <dbReference type="Proteomes" id="UP000233469"/>
    </source>
</evidence>
<reference evidence="1 2" key="2">
    <citation type="submission" date="2017-10" db="EMBL/GenBank/DDBJ databases">
        <title>Extensive intraspecific genome diversity in a model arbuscular mycorrhizal fungus.</title>
        <authorList>
            <person name="Chen E.C.H."/>
            <person name="Morin E."/>
            <person name="Baudet D."/>
            <person name="Noel J."/>
            <person name="Ndikumana S."/>
            <person name="Charron P."/>
            <person name="St-Onge C."/>
            <person name="Giorgi J."/>
            <person name="Grigoriev I.V."/>
            <person name="Roux C."/>
            <person name="Martin F.M."/>
            <person name="Corradi N."/>
        </authorList>
    </citation>
    <scope>NUCLEOTIDE SEQUENCE [LARGE SCALE GENOMIC DNA]</scope>
    <source>
        <strain evidence="1 2">C2</strain>
    </source>
</reference>
<evidence type="ECO:0000313" key="1">
    <source>
        <dbReference type="EMBL" id="PKK66831.1"/>
    </source>
</evidence>